<reference evidence="2" key="1">
    <citation type="submission" date="2018-02" db="EMBL/GenBank/DDBJ databases">
        <title>Rhizophora mucronata_Transcriptome.</title>
        <authorList>
            <person name="Meera S.P."/>
            <person name="Sreeshan A."/>
            <person name="Augustine A."/>
        </authorList>
    </citation>
    <scope>NUCLEOTIDE SEQUENCE</scope>
    <source>
        <tissue evidence="2">Leaf</tissue>
    </source>
</reference>
<protein>
    <submittedName>
        <fullName evidence="2">Uncharacterized protein</fullName>
    </submittedName>
</protein>
<keyword evidence="1" id="KW-1133">Transmembrane helix</keyword>
<organism evidence="2">
    <name type="scientific">Rhizophora mucronata</name>
    <name type="common">Asiatic mangrove</name>
    <dbReference type="NCBI Taxonomy" id="61149"/>
    <lineage>
        <taxon>Eukaryota</taxon>
        <taxon>Viridiplantae</taxon>
        <taxon>Streptophyta</taxon>
        <taxon>Embryophyta</taxon>
        <taxon>Tracheophyta</taxon>
        <taxon>Spermatophyta</taxon>
        <taxon>Magnoliopsida</taxon>
        <taxon>eudicotyledons</taxon>
        <taxon>Gunneridae</taxon>
        <taxon>Pentapetalae</taxon>
        <taxon>rosids</taxon>
        <taxon>fabids</taxon>
        <taxon>Malpighiales</taxon>
        <taxon>Rhizophoraceae</taxon>
        <taxon>Rhizophora</taxon>
    </lineage>
</organism>
<evidence type="ECO:0000256" key="1">
    <source>
        <dbReference type="SAM" id="Phobius"/>
    </source>
</evidence>
<proteinExistence type="predicted"/>
<keyword evidence="1" id="KW-0812">Transmembrane</keyword>
<dbReference type="EMBL" id="GGEC01091925">
    <property type="protein sequence ID" value="MBX72409.1"/>
    <property type="molecule type" value="Transcribed_RNA"/>
</dbReference>
<sequence>MVVSFSSGKKMNTRARSAPEAMKAPLNHEKVIFFYYSFSLSFSTEAIFIVTVLILLCYIQELKGWNYNSMKNPIWVFKLASSREMGLTWKMLVQFPLSETENVICAL</sequence>
<keyword evidence="1" id="KW-0472">Membrane</keyword>
<evidence type="ECO:0000313" key="2">
    <source>
        <dbReference type="EMBL" id="MBX72409.1"/>
    </source>
</evidence>
<dbReference type="AlphaFoldDB" id="A0A2P2QZI7"/>
<name>A0A2P2QZI7_RHIMU</name>
<accession>A0A2P2QZI7</accession>
<feature type="transmembrane region" description="Helical" evidence="1">
    <location>
        <begin position="32"/>
        <end position="59"/>
    </location>
</feature>